<dbReference type="SUPFAM" id="SSF54373">
    <property type="entry name" value="FAD-linked reductases, C-terminal domain"/>
    <property type="match status" value="1"/>
</dbReference>
<gene>
    <name evidence="8" type="ORF">GMORB2_7607</name>
</gene>
<dbReference type="OrthoDB" id="2015447at2759"/>
<evidence type="ECO:0000256" key="4">
    <source>
        <dbReference type="ARBA" id="ARBA00022827"/>
    </source>
</evidence>
<keyword evidence="9" id="KW-1185">Reference proteome</keyword>
<name>A0A9P5D504_9HYPO</name>
<dbReference type="AlphaFoldDB" id="A0A9P5D504"/>
<evidence type="ECO:0000256" key="6">
    <source>
        <dbReference type="PIRSR" id="PIRSR000189-1"/>
    </source>
</evidence>
<feature type="binding site" evidence="6">
    <location>
        <position position="319"/>
    </location>
    <ligand>
        <name>D-dopa</name>
        <dbReference type="ChEBI" id="CHEBI:149689"/>
    </ligand>
</feature>
<feature type="binding site" evidence="6">
    <location>
        <position position="288"/>
    </location>
    <ligand>
        <name>D-dopa</name>
        <dbReference type="ChEBI" id="CHEBI:149689"/>
    </ligand>
</feature>
<dbReference type="SUPFAM" id="SSF51971">
    <property type="entry name" value="Nucleotide-binding domain"/>
    <property type="match status" value="1"/>
</dbReference>
<feature type="binding site" evidence="6">
    <location>
        <begin position="46"/>
        <end position="47"/>
    </location>
    <ligand>
        <name>FAD</name>
        <dbReference type="ChEBI" id="CHEBI:57692"/>
    </ligand>
</feature>
<dbReference type="RefSeq" id="XP_035320666.1">
    <property type="nucleotide sequence ID" value="XM_035469572.1"/>
</dbReference>
<dbReference type="PANTHER" id="PTHR11530">
    <property type="entry name" value="D-AMINO ACID OXIDASE"/>
    <property type="match status" value="1"/>
</dbReference>
<dbReference type="GeneID" id="55973830"/>
<dbReference type="EMBL" id="JAANYQ010000010">
    <property type="protein sequence ID" value="KAF4122014.1"/>
    <property type="molecule type" value="Genomic_DNA"/>
</dbReference>
<evidence type="ECO:0000313" key="8">
    <source>
        <dbReference type="EMBL" id="KAF4122014.1"/>
    </source>
</evidence>
<evidence type="ECO:0000256" key="1">
    <source>
        <dbReference type="ARBA" id="ARBA00001974"/>
    </source>
</evidence>
<evidence type="ECO:0000256" key="5">
    <source>
        <dbReference type="ARBA" id="ARBA00023002"/>
    </source>
</evidence>
<keyword evidence="4 6" id="KW-0274">FAD</keyword>
<dbReference type="Gene3D" id="3.40.50.720">
    <property type="entry name" value="NAD(P)-binding Rossmann-like Domain"/>
    <property type="match status" value="1"/>
</dbReference>
<dbReference type="PANTHER" id="PTHR11530:SF11">
    <property type="entry name" value="D-ASPARTATE OXIDASE"/>
    <property type="match status" value="1"/>
</dbReference>
<dbReference type="InterPro" id="IPR006076">
    <property type="entry name" value="FAD-dep_OxRdtase"/>
</dbReference>
<organism evidence="8 9">
    <name type="scientific">Geosmithia morbida</name>
    <dbReference type="NCBI Taxonomy" id="1094350"/>
    <lineage>
        <taxon>Eukaryota</taxon>
        <taxon>Fungi</taxon>
        <taxon>Dikarya</taxon>
        <taxon>Ascomycota</taxon>
        <taxon>Pezizomycotina</taxon>
        <taxon>Sordariomycetes</taxon>
        <taxon>Hypocreomycetidae</taxon>
        <taxon>Hypocreales</taxon>
        <taxon>Bionectriaceae</taxon>
        <taxon>Geosmithia</taxon>
    </lineage>
</organism>
<feature type="domain" description="FAD dependent oxidoreductase" evidence="7">
    <location>
        <begin position="5"/>
        <end position="330"/>
    </location>
</feature>
<sequence>MSDSIVIVGAGIIGLNTALVLAERGHGRHVTVVAEYLPGDTAATYTSPWAGCNFSAISGTDANALRWDRLGYTQLMKTASADGERASVKRTPAIEYWEDHLDTKKIKAMSAYLEDFAILAPKELPEGIKIGISFTTVTVNAPKYIEHLYRRLKSQYGVRFRRQKLSGISSAFASEDTRIAFNCTGLAAGTLAGVEDARCYPTRGQIVLARAPSVTKTTMRHGKEFVTYIIPRPGSNGNVVLGGYLQKGVGDASTYSYEVQSILERTKSLEAELAKEEPEVLAAFAGLRPSREGGARVEKERVVVHGRERMLVHDYGAGGTGFQAGYGMASDSVDLVADLLSGLADGRTRAKL</sequence>
<protein>
    <recommendedName>
        <fullName evidence="7">FAD dependent oxidoreductase domain-containing protein</fullName>
    </recommendedName>
</protein>
<dbReference type="GO" id="GO:0071949">
    <property type="term" value="F:FAD binding"/>
    <property type="evidence" value="ECO:0007669"/>
    <property type="project" value="InterPro"/>
</dbReference>
<evidence type="ECO:0000313" key="9">
    <source>
        <dbReference type="Proteomes" id="UP000749293"/>
    </source>
</evidence>
<accession>A0A9P5D504</accession>
<dbReference type="Pfam" id="PF01266">
    <property type="entry name" value="DAO"/>
    <property type="match status" value="1"/>
</dbReference>
<dbReference type="GO" id="GO:0019478">
    <property type="term" value="P:D-amino acid catabolic process"/>
    <property type="evidence" value="ECO:0007669"/>
    <property type="project" value="TreeGrafter"/>
</dbReference>
<proteinExistence type="inferred from homology"/>
<evidence type="ECO:0000256" key="3">
    <source>
        <dbReference type="ARBA" id="ARBA00022630"/>
    </source>
</evidence>
<keyword evidence="3" id="KW-0285">Flavoprotein</keyword>
<dbReference type="Gene3D" id="3.30.9.10">
    <property type="entry name" value="D-Amino Acid Oxidase, subunit A, domain 2"/>
    <property type="match status" value="1"/>
</dbReference>
<feature type="binding site" evidence="6">
    <location>
        <position position="184"/>
    </location>
    <ligand>
        <name>FAD</name>
        <dbReference type="ChEBI" id="CHEBI:57692"/>
    </ligand>
</feature>
<evidence type="ECO:0000256" key="2">
    <source>
        <dbReference type="ARBA" id="ARBA00006730"/>
    </source>
</evidence>
<evidence type="ECO:0000259" key="7">
    <source>
        <dbReference type="Pfam" id="PF01266"/>
    </source>
</evidence>
<feature type="binding site" evidence="6">
    <location>
        <position position="228"/>
    </location>
    <ligand>
        <name>D-serine</name>
        <dbReference type="ChEBI" id="CHEBI:35247"/>
    </ligand>
</feature>
<dbReference type="Proteomes" id="UP000749293">
    <property type="component" value="Unassembled WGS sequence"/>
</dbReference>
<comment type="cofactor">
    <cofactor evidence="1 6">
        <name>FAD</name>
        <dbReference type="ChEBI" id="CHEBI:57692"/>
    </cofactor>
</comment>
<reference evidence="8" key="1">
    <citation type="submission" date="2020-03" db="EMBL/GenBank/DDBJ databases">
        <title>Site-based positive gene gene selection in Geosmithia morbida across the United States reveals a broad range of putative effectors and factors for local host and environmental adapation.</title>
        <authorList>
            <person name="Onufrak A."/>
            <person name="Murdoch R.W."/>
            <person name="Gazis R."/>
            <person name="Huff M."/>
            <person name="Staton M."/>
            <person name="Klingeman W."/>
            <person name="Hadziabdic D."/>
        </authorList>
    </citation>
    <scope>NUCLEOTIDE SEQUENCE</scope>
    <source>
        <strain evidence="8">1262</strain>
    </source>
</reference>
<dbReference type="GO" id="GO:0005737">
    <property type="term" value="C:cytoplasm"/>
    <property type="evidence" value="ECO:0007669"/>
    <property type="project" value="TreeGrafter"/>
</dbReference>
<comment type="caution">
    <text evidence="8">The sequence shown here is derived from an EMBL/GenBank/DDBJ whole genome shotgun (WGS) entry which is preliminary data.</text>
</comment>
<keyword evidence="5" id="KW-0560">Oxidoreductase</keyword>
<feature type="binding site" evidence="6">
    <location>
        <position position="221"/>
    </location>
    <ligand>
        <name>D-dopa</name>
        <dbReference type="ChEBI" id="CHEBI:149689"/>
    </ligand>
</feature>
<comment type="similarity">
    <text evidence="2">Belongs to the DAMOX/DASOX family.</text>
</comment>
<dbReference type="GO" id="GO:0003884">
    <property type="term" value="F:D-amino-acid oxidase activity"/>
    <property type="evidence" value="ECO:0007669"/>
    <property type="project" value="InterPro"/>
</dbReference>
<dbReference type="PIRSF" id="PIRSF000189">
    <property type="entry name" value="D-aa_oxidase"/>
    <property type="match status" value="1"/>
</dbReference>
<dbReference type="InterPro" id="IPR023209">
    <property type="entry name" value="DAO"/>
</dbReference>